<reference evidence="3" key="1">
    <citation type="journal article" date="2017" name="Nat. Microbiol.">
        <title>Global analysis of biosynthetic gene clusters reveals vast potential of secondary metabolite production in Penicillium species.</title>
        <authorList>
            <person name="Nielsen J.C."/>
            <person name="Grijseels S."/>
            <person name="Prigent S."/>
            <person name="Ji B."/>
            <person name="Dainat J."/>
            <person name="Nielsen K.F."/>
            <person name="Frisvad J.C."/>
            <person name="Workman M."/>
            <person name="Nielsen J."/>
        </authorList>
    </citation>
    <scope>NUCLEOTIDE SEQUENCE [LARGE SCALE GENOMIC DNA]</scope>
    <source>
        <strain evidence="3">IBT 13039</strain>
    </source>
</reference>
<dbReference type="InterPro" id="IPR036188">
    <property type="entry name" value="FAD/NAD-bd_sf"/>
</dbReference>
<organism evidence="2 3">
    <name type="scientific">Penicillium nalgiovense</name>
    <dbReference type="NCBI Taxonomy" id="60175"/>
    <lineage>
        <taxon>Eukaryota</taxon>
        <taxon>Fungi</taxon>
        <taxon>Dikarya</taxon>
        <taxon>Ascomycota</taxon>
        <taxon>Pezizomycotina</taxon>
        <taxon>Eurotiomycetes</taxon>
        <taxon>Eurotiomycetidae</taxon>
        <taxon>Eurotiales</taxon>
        <taxon>Aspergillaceae</taxon>
        <taxon>Penicillium</taxon>
    </lineage>
</organism>
<accession>A0A1V6Z591</accession>
<dbReference type="STRING" id="60175.A0A1V6Z591"/>
<dbReference type="GO" id="GO:0016614">
    <property type="term" value="F:oxidoreductase activity, acting on CH-OH group of donors"/>
    <property type="evidence" value="ECO:0007669"/>
    <property type="project" value="InterPro"/>
</dbReference>
<dbReference type="AlphaFoldDB" id="A0A1V6Z591"/>
<dbReference type="Gene3D" id="3.30.560.10">
    <property type="entry name" value="Glucose Oxidase, domain 3"/>
    <property type="match status" value="1"/>
</dbReference>
<dbReference type="InterPro" id="IPR007867">
    <property type="entry name" value="GMC_OxRtase_C"/>
</dbReference>
<dbReference type="EMBL" id="MOOB01000003">
    <property type="protein sequence ID" value="OQE94851.1"/>
    <property type="molecule type" value="Genomic_DNA"/>
</dbReference>
<comment type="caution">
    <text evidence="2">The sequence shown here is derived from an EMBL/GenBank/DDBJ whole genome shotgun (WGS) entry which is preliminary data.</text>
</comment>
<protein>
    <recommendedName>
        <fullName evidence="1">Glucose-methanol-choline oxidoreductase C-terminal domain-containing protein</fullName>
    </recommendedName>
</protein>
<dbReference type="SUPFAM" id="SSF51905">
    <property type="entry name" value="FAD/NAD(P)-binding domain"/>
    <property type="match status" value="1"/>
</dbReference>
<keyword evidence="3" id="KW-1185">Reference proteome</keyword>
<name>A0A1V6Z591_PENNA</name>
<sequence>MAQMITDDNPQKWIRGALLSDGRRFSARKEVTVTAGTLRTPQPSCSLGLDRPMHFFARYHGNQFIRGLGTVSILSSSLTDSRLIESNYFNIYDDHIHGSRHTMQALLDTRALADYIEAEVPPRGMSILPSQSSSGDFQPRIRTTCMAHHRLAGTAAMGKMVDPDLCVYRVHNPRVQDASILSIGINGYR</sequence>
<dbReference type="Pfam" id="PF05199">
    <property type="entry name" value="GMC_oxred_C"/>
    <property type="match status" value="1"/>
</dbReference>
<dbReference type="Gene3D" id="3.50.50.60">
    <property type="entry name" value="FAD/NAD(P)-binding domain"/>
    <property type="match status" value="1"/>
</dbReference>
<dbReference type="Proteomes" id="UP000191691">
    <property type="component" value="Unassembled WGS sequence"/>
</dbReference>
<feature type="domain" description="Glucose-methanol-choline oxidoreductase C-terminal" evidence="1">
    <location>
        <begin position="69"/>
        <end position="181"/>
    </location>
</feature>
<evidence type="ECO:0000313" key="3">
    <source>
        <dbReference type="Proteomes" id="UP000191691"/>
    </source>
</evidence>
<gene>
    <name evidence="2" type="ORF">PENNAL_c0003G01664</name>
</gene>
<evidence type="ECO:0000313" key="2">
    <source>
        <dbReference type="EMBL" id="OQE94851.1"/>
    </source>
</evidence>
<proteinExistence type="predicted"/>
<evidence type="ECO:0000259" key="1">
    <source>
        <dbReference type="Pfam" id="PF05199"/>
    </source>
</evidence>